<gene>
    <name evidence="1" type="ORF">AM592_18890</name>
</gene>
<sequence>MLVTFVLPQFSQAQASELNATVSDQASEKELEKVLKFYFEEVGEFTDEGYKVKVKELFNAKVSTGDPAAVRLKELMQTDSVSSGSCQKSEVAGATTSDFQDASATSFGKCVVNKMANSYGNIARQWLQGYIWTYITTKQYDLAARLIFNSLIKAGFKVSAATIAIELGYYGWQCRNEW</sequence>
<dbReference type="PATRIC" id="fig|1441095.3.peg.4162"/>
<protein>
    <submittedName>
        <fullName evidence="1">Uncharacterized protein</fullName>
    </submittedName>
</protein>
<name>A0A0M4FTL6_9BACI</name>
<reference evidence="2" key="1">
    <citation type="submission" date="2015-08" db="EMBL/GenBank/DDBJ databases">
        <title>Genome sequencing project for genomic taxonomy and phylogenomics of Bacillus-like bacteria.</title>
        <authorList>
            <person name="Liu B."/>
            <person name="Wang J."/>
            <person name="Zhu Y."/>
            <person name="Liu G."/>
            <person name="Chen Q."/>
            <person name="Chen Z."/>
            <person name="Lan J."/>
            <person name="Che J."/>
            <person name="Ge C."/>
            <person name="Shi H."/>
            <person name="Pan Z."/>
            <person name="Liu X."/>
        </authorList>
    </citation>
    <scope>NUCLEOTIDE SEQUENCE [LARGE SCALE GENOMIC DNA]</scope>
    <source>
        <strain evidence="2">FJAT-4402</strain>
    </source>
</reference>
<dbReference type="Proteomes" id="UP000067625">
    <property type="component" value="Chromosome"/>
</dbReference>
<organism evidence="1 2">
    <name type="scientific">Bacillus gobiensis</name>
    <dbReference type="NCBI Taxonomy" id="1441095"/>
    <lineage>
        <taxon>Bacteria</taxon>
        <taxon>Bacillati</taxon>
        <taxon>Bacillota</taxon>
        <taxon>Bacilli</taxon>
        <taxon>Bacillales</taxon>
        <taxon>Bacillaceae</taxon>
        <taxon>Bacillus</taxon>
    </lineage>
</organism>
<dbReference type="EMBL" id="CP012600">
    <property type="protein sequence ID" value="ALC83385.1"/>
    <property type="molecule type" value="Genomic_DNA"/>
</dbReference>
<keyword evidence="2" id="KW-1185">Reference proteome</keyword>
<dbReference type="AlphaFoldDB" id="A0A0M4FTL6"/>
<evidence type="ECO:0000313" key="2">
    <source>
        <dbReference type="Proteomes" id="UP000067625"/>
    </source>
</evidence>
<dbReference type="OrthoDB" id="9964487at2"/>
<evidence type="ECO:0000313" key="1">
    <source>
        <dbReference type="EMBL" id="ALC83385.1"/>
    </source>
</evidence>
<reference evidence="1 2" key="2">
    <citation type="journal article" date="2016" name="Int. J. Syst. Evol. Microbiol.">
        <title>Bacillus gobiensis sp. nov., isolated from a soil sample.</title>
        <authorList>
            <person name="Liu B."/>
            <person name="Liu G.H."/>
            <person name="Cetin S."/>
            <person name="Schumann P."/>
            <person name="Pan Z.Z."/>
            <person name="Chen Q.Q."/>
        </authorList>
    </citation>
    <scope>NUCLEOTIDE SEQUENCE [LARGE SCALE GENOMIC DNA]</scope>
    <source>
        <strain evidence="1 2">FJAT-4402</strain>
    </source>
</reference>
<proteinExistence type="predicted"/>
<accession>A0A0M4FTL6</accession>